<comment type="similarity">
    <text evidence="1">Belongs to the transglycosylase Slt family.</text>
</comment>
<comment type="catalytic activity">
    <reaction evidence="8">
        <text>Exolytic cleavage of the (1-&gt;4)-beta-glycosidic linkage between N-acetylmuramic acid (MurNAc) and N-acetylglucosamine (GlcNAc) residues in peptidoglycan, from either the reducing or the non-reducing ends of the peptidoglycan chains, with concomitant formation of a 1,6-anhydrobond in the MurNAc residue.</text>
        <dbReference type="EC" id="4.2.2.n1"/>
    </reaction>
</comment>
<comment type="similarity">
    <text evidence="8">In the N-terminal section; belongs to the bacterial solute-binding protein 3 family.</text>
</comment>
<dbReference type="OrthoDB" id="9815002at2"/>
<dbReference type="GO" id="GO:0071555">
    <property type="term" value="P:cell wall organization"/>
    <property type="evidence" value="ECO:0007669"/>
    <property type="project" value="UniProtKB-KW"/>
</dbReference>
<dbReference type="NCBIfam" id="NF008112">
    <property type="entry name" value="PRK10859.1"/>
    <property type="match status" value="1"/>
</dbReference>
<feature type="chain" id="PRO_5019594620" description="Membrane-bound lytic murein transglycosylase F" evidence="8">
    <location>
        <begin position="20"/>
        <end position="471"/>
    </location>
</feature>
<accession>A0A432YCX6</accession>
<feature type="active site" evidence="8">
    <location>
        <position position="307"/>
    </location>
</feature>
<dbReference type="CDD" id="cd01009">
    <property type="entry name" value="PBP2_YfhD_N"/>
    <property type="match status" value="1"/>
</dbReference>
<sequence length="471" mass="54015" precursor="true">MGVTEVARWLALLALVLLAGCAPQPQPDHLTEIKQRGVLRVGTLLGPTTYYHDFENESGLEYALAATFAEQLDVELEIVSRFNVNDLFVLLDQQQVDLVAAGLDRTPRRDRRYRFGPPYQEVAQRLVYRQGSRERPRDWSQVDGEIVVVAGSSHHDWLQRNAKDYPGLRWRATNEHDATELLRAVIDGEIAYTIADSNILDMQRRYFPNISVAFTVRDDLDISWMLAPGRDGSLYAEVIRFFGELRQSGELAQLVDRHFGHVAQFNYVDTSLFIEAVQTTLPKYRDYFVEHSGRLDWRLLAAIAYQESLWNPRAVSPTGVRGLMMLTLPTAAQMGVSSRLNPEESIRGGARYFERMLDTIPARIPEPDRTWFALAAYNIGYGHLEDARVLTERQGGDPDRWIDVRKRLPLLRQKKYYRQTRYGFARGDEPVRYVGNIRRYYDTLVWLDERGRIPAQPLDISLPRGSGDEAP</sequence>
<keyword evidence="4 8" id="KW-0472">Membrane</keyword>
<dbReference type="SUPFAM" id="SSF53955">
    <property type="entry name" value="Lysozyme-like"/>
    <property type="match status" value="1"/>
</dbReference>
<dbReference type="HAMAP" id="MF_02016">
    <property type="entry name" value="MltF"/>
    <property type="match status" value="1"/>
</dbReference>
<dbReference type="SUPFAM" id="SSF53850">
    <property type="entry name" value="Periplasmic binding protein-like II"/>
    <property type="match status" value="1"/>
</dbReference>
<dbReference type="InterPro" id="IPR001638">
    <property type="entry name" value="Solute-binding_3/MltF_N"/>
</dbReference>
<dbReference type="GO" id="GO:0009279">
    <property type="term" value="C:cell outer membrane"/>
    <property type="evidence" value="ECO:0007669"/>
    <property type="project" value="UniProtKB-SubCell"/>
</dbReference>
<keyword evidence="6 8" id="KW-0456">Lyase</keyword>
<dbReference type="Pfam" id="PF01464">
    <property type="entry name" value="SLT"/>
    <property type="match status" value="1"/>
</dbReference>
<dbReference type="Gene3D" id="3.40.190.10">
    <property type="entry name" value="Periplasmic binding protein-like II"/>
    <property type="match status" value="2"/>
</dbReference>
<evidence type="ECO:0000259" key="9">
    <source>
        <dbReference type="SMART" id="SM00062"/>
    </source>
</evidence>
<keyword evidence="11" id="KW-1185">Reference proteome</keyword>
<evidence type="ECO:0000256" key="7">
    <source>
        <dbReference type="ARBA" id="ARBA00023316"/>
    </source>
</evidence>
<evidence type="ECO:0000313" key="10">
    <source>
        <dbReference type="EMBL" id="RUO58783.1"/>
    </source>
</evidence>
<dbReference type="EMBL" id="PIPY01000010">
    <property type="protein sequence ID" value="RUO58783.1"/>
    <property type="molecule type" value="Genomic_DNA"/>
</dbReference>
<evidence type="ECO:0000256" key="8">
    <source>
        <dbReference type="HAMAP-Rule" id="MF_02016"/>
    </source>
</evidence>
<comment type="similarity">
    <text evidence="8">In the C-terminal section; belongs to the transglycosylase Slt family.</text>
</comment>
<keyword evidence="3 8" id="KW-0732">Signal</keyword>
<feature type="domain" description="Solute-binding protein family 3/N-terminal" evidence="9">
    <location>
        <begin position="38"/>
        <end position="262"/>
    </location>
</feature>
<evidence type="ECO:0000313" key="11">
    <source>
        <dbReference type="Proteomes" id="UP000288259"/>
    </source>
</evidence>
<keyword evidence="5 8" id="KW-0998">Cell outer membrane</keyword>
<organism evidence="10 11">
    <name type="scientific">Pseudidiomarina insulisalsae</name>
    <dbReference type="NCBI Taxonomy" id="575789"/>
    <lineage>
        <taxon>Bacteria</taxon>
        <taxon>Pseudomonadati</taxon>
        <taxon>Pseudomonadota</taxon>
        <taxon>Gammaproteobacteria</taxon>
        <taxon>Alteromonadales</taxon>
        <taxon>Idiomarinaceae</taxon>
        <taxon>Pseudidiomarina</taxon>
    </lineage>
</organism>
<dbReference type="PANTHER" id="PTHR35936:SF32">
    <property type="entry name" value="MEMBRANE-BOUND LYTIC MUREIN TRANSGLYCOSYLASE F"/>
    <property type="match status" value="1"/>
</dbReference>
<dbReference type="Gene3D" id="1.10.530.10">
    <property type="match status" value="1"/>
</dbReference>
<dbReference type="SMART" id="SM00062">
    <property type="entry name" value="PBPb"/>
    <property type="match status" value="1"/>
</dbReference>
<dbReference type="Pfam" id="PF00497">
    <property type="entry name" value="SBP_bac_3"/>
    <property type="match status" value="1"/>
</dbReference>
<name>A0A432YCX6_9GAMM</name>
<dbReference type="GO" id="GO:0009253">
    <property type="term" value="P:peptidoglycan catabolic process"/>
    <property type="evidence" value="ECO:0007669"/>
    <property type="project" value="TreeGrafter"/>
</dbReference>
<gene>
    <name evidence="8" type="primary">mltF</name>
    <name evidence="10" type="ORF">CWI71_10220</name>
</gene>
<evidence type="ECO:0000256" key="5">
    <source>
        <dbReference type="ARBA" id="ARBA00023237"/>
    </source>
</evidence>
<dbReference type="InterPro" id="IPR023703">
    <property type="entry name" value="MltF"/>
</dbReference>
<evidence type="ECO:0000256" key="4">
    <source>
        <dbReference type="ARBA" id="ARBA00023136"/>
    </source>
</evidence>
<dbReference type="InterPro" id="IPR008258">
    <property type="entry name" value="Transglycosylase_SLT_dom_1"/>
</dbReference>
<dbReference type="PROSITE" id="PS00922">
    <property type="entry name" value="TRANSGLYCOSYLASE"/>
    <property type="match status" value="1"/>
</dbReference>
<evidence type="ECO:0000256" key="3">
    <source>
        <dbReference type="ARBA" id="ARBA00022729"/>
    </source>
</evidence>
<reference evidence="11" key="1">
    <citation type="journal article" date="2018" name="Front. Microbiol.">
        <title>Genome-Based Analysis Reveals the Taxonomy and Diversity of the Family Idiomarinaceae.</title>
        <authorList>
            <person name="Liu Y."/>
            <person name="Lai Q."/>
            <person name="Shao Z."/>
        </authorList>
    </citation>
    <scope>NUCLEOTIDE SEQUENCE [LARGE SCALE GENOMIC DNA]</scope>
    <source>
        <strain evidence="11">CVS-6</strain>
    </source>
</reference>
<evidence type="ECO:0000256" key="6">
    <source>
        <dbReference type="ARBA" id="ARBA00023239"/>
    </source>
</evidence>
<feature type="signal peptide" evidence="8">
    <location>
        <begin position="1"/>
        <end position="19"/>
    </location>
</feature>
<dbReference type="GO" id="GO:0008933">
    <property type="term" value="F:peptidoglycan lytic transglycosylase activity"/>
    <property type="evidence" value="ECO:0007669"/>
    <property type="project" value="UniProtKB-UniRule"/>
</dbReference>
<keyword evidence="7 8" id="KW-0961">Cell wall biogenesis/degradation</keyword>
<dbReference type="PANTHER" id="PTHR35936">
    <property type="entry name" value="MEMBRANE-BOUND LYTIC MUREIN TRANSGLYCOSYLASE F"/>
    <property type="match status" value="1"/>
</dbReference>
<comment type="domain">
    <text evidence="8">The N-terminal domain does not have lytic activity and probably modulates enzymatic activity. The C-terminal domain is the catalytic active domain.</text>
</comment>
<dbReference type="GO" id="GO:0016998">
    <property type="term" value="P:cell wall macromolecule catabolic process"/>
    <property type="evidence" value="ECO:0007669"/>
    <property type="project" value="UniProtKB-UniRule"/>
</dbReference>
<protein>
    <recommendedName>
        <fullName evidence="8">Membrane-bound lytic murein transglycosylase F</fullName>
        <ecNumber evidence="8">4.2.2.n1</ecNumber>
    </recommendedName>
    <alternativeName>
        <fullName evidence="8">Murein lyase F</fullName>
    </alternativeName>
</protein>
<proteinExistence type="inferred from homology"/>
<comment type="subcellular location">
    <subcellularLocation>
        <location evidence="8">Cell outer membrane</location>
        <topology evidence="8">Peripheral membrane protein</topology>
    </subcellularLocation>
    <text evidence="8">Attached to the inner leaflet of the outer membrane.</text>
</comment>
<evidence type="ECO:0000256" key="2">
    <source>
        <dbReference type="ARBA" id="ARBA00010333"/>
    </source>
</evidence>
<dbReference type="CDD" id="cd13403">
    <property type="entry name" value="MLTF-like"/>
    <property type="match status" value="1"/>
</dbReference>
<comment type="similarity">
    <text evidence="2">Belongs to the bacterial solute-binding protein 3 family.</text>
</comment>
<feature type="region of interest" description="LT domain" evidence="8">
    <location>
        <begin position="263"/>
        <end position="471"/>
    </location>
</feature>
<comment type="caution">
    <text evidence="10">The sequence shown here is derived from an EMBL/GenBank/DDBJ whole genome shotgun (WGS) entry which is preliminary data.</text>
</comment>
<comment type="caution">
    <text evidence="8">Lacks conserved residue(s) required for the propagation of feature annotation.</text>
</comment>
<dbReference type="AlphaFoldDB" id="A0A432YCX6"/>
<dbReference type="InterPro" id="IPR023346">
    <property type="entry name" value="Lysozyme-like_dom_sf"/>
</dbReference>
<dbReference type="EC" id="4.2.2.n1" evidence="8"/>
<evidence type="ECO:0000256" key="1">
    <source>
        <dbReference type="ARBA" id="ARBA00007734"/>
    </source>
</evidence>
<comment type="function">
    <text evidence="8">Murein-degrading enzyme that degrades murein glycan strands and insoluble, high-molecular weight murein sacculi, with the concomitant formation of a 1,6-anhydromuramoyl product. Lytic transglycosylases (LTs) play an integral role in the metabolism of the peptidoglycan (PG) sacculus. Their lytic action creates space within the PG sacculus to allow for its expansion as well as for the insertion of various structures such as secretion systems and flagella.</text>
</comment>
<dbReference type="InterPro" id="IPR000189">
    <property type="entry name" value="Transglyc_AS"/>
</dbReference>
<dbReference type="Proteomes" id="UP000288259">
    <property type="component" value="Unassembled WGS sequence"/>
</dbReference>